<dbReference type="Gene3D" id="3.30.420.10">
    <property type="entry name" value="Ribonuclease H-like superfamily/Ribonuclease H"/>
    <property type="match status" value="1"/>
</dbReference>
<evidence type="ECO:0000313" key="4">
    <source>
        <dbReference type="Proteomes" id="UP000567179"/>
    </source>
</evidence>
<reference evidence="3 4" key="1">
    <citation type="journal article" date="2020" name="ISME J.">
        <title>Uncovering the hidden diversity of litter-decomposition mechanisms in mushroom-forming fungi.</title>
        <authorList>
            <person name="Floudas D."/>
            <person name="Bentzer J."/>
            <person name="Ahren D."/>
            <person name="Johansson T."/>
            <person name="Persson P."/>
            <person name="Tunlid A."/>
        </authorList>
    </citation>
    <scope>NUCLEOTIDE SEQUENCE [LARGE SCALE GENOMIC DNA]</scope>
    <source>
        <strain evidence="3 4">CBS 101986</strain>
    </source>
</reference>
<evidence type="ECO:0000259" key="2">
    <source>
        <dbReference type="PROSITE" id="PS50879"/>
    </source>
</evidence>
<dbReference type="GO" id="GO:0003676">
    <property type="term" value="F:nucleic acid binding"/>
    <property type="evidence" value="ECO:0007669"/>
    <property type="project" value="InterPro"/>
</dbReference>
<dbReference type="GO" id="GO:0004523">
    <property type="term" value="F:RNA-DNA hybrid ribonuclease activity"/>
    <property type="evidence" value="ECO:0007669"/>
    <property type="project" value="InterPro"/>
</dbReference>
<dbReference type="OrthoDB" id="3051850at2759"/>
<keyword evidence="4" id="KW-1185">Reference proteome</keyword>
<accession>A0A8H5F8R8</accession>
<gene>
    <name evidence="3" type="ORF">D9619_004902</name>
</gene>
<dbReference type="InterPro" id="IPR036397">
    <property type="entry name" value="RNaseH_sf"/>
</dbReference>
<dbReference type="InterPro" id="IPR012337">
    <property type="entry name" value="RNaseH-like_sf"/>
</dbReference>
<dbReference type="PROSITE" id="PS50879">
    <property type="entry name" value="RNASE_H_1"/>
    <property type="match status" value="1"/>
</dbReference>
<name>A0A8H5F8R8_9AGAR</name>
<evidence type="ECO:0000313" key="3">
    <source>
        <dbReference type="EMBL" id="KAF5327899.1"/>
    </source>
</evidence>
<protein>
    <recommendedName>
        <fullName evidence="2">RNase H type-1 domain-containing protein</fullName>
    </recommendedName>
</protein>
<organism evidence="3 4">
    <name type="scientific">Psilocybe cf. subviscida</name>
    <dbReference type="NCBI Taxonomy" id="2480587"/>
    <lineage>
        <taxon>Eukaryota</taxon>
        <taxon>Fungi</taxon>
        <taxon>Dikarya</taxon>
        <taxon>Basidiomycota</taxon>
        <taxon>Agaricomycotina</taxon>
        <taxon>Agaricomycetes</taxon>
        <taxon>Agaricomycetidae</taxon>
        <taxon>Agaricales</taxon>
        <taxon>Agaricineae</taxon>
        <taxon>Strophariaceae</taxon>
        <taxon>Psilocybe</taxon>
    </lineage>
</organism>
<comment type="caution">
    <text evidence="3">The sequence shown here is derived from an EMBL/GenBank/DDBJ whole genome shotgun (WGS) entry which is preliminary data.</text>
</comment>
<proteinExistence type="predicted"/>
<dbReference type="AlphaFoldDB" id="A0A8H5F8R8"/>
<dbReference type="EMBL" id="JAACJJ010000014">
    <property type="protein sequence ID" value="KAF5327899.1"/>
    <property type="molecule type" value="Genomic_DNA"/>
</dbReference>
<dbReference type="CDD" id="cd09276">
    <property type="entry name" value="Rnase_HI_RT_non_LTR"/>
    <property type="match status" value="1"/>
</dbReference>
<feature type="region of interest" description="Disordered" evidence="1">
    <location>
        <begin position="428"/>
        <end position="451"/>
    </location>
</feature>
<dbReference type="InterPro" id="IPR002156">
    <property type="entry name" value="RNaseH_domain"/>
</dbReference>
<dbReference type="Pfam" id="PF00075">
    <property type="entry name" value="RNase_H"/>
    <property type="match status" value="1"/>
</dbReference>
<dbReference type="Proteomes" id="UP000567179">
    <property type="component" value="Unassembled WGS sequence"/>
</dbReference>
<dbReference type="SUPFAM" id="SSF53098">
    <property type="entry name" value="Ribonuclease H-like"/>
    <property type="match status" value="1"/>
</dbReference>
<evidence type="ECO:0000256" key="1">
    <source>
        <dbReference type="SAM" id="MobiDB-lite"/>
    </source>
</evidence>
<feature type="domain" description="RNase H type-1" evidence="2">
    <location>
        <begin position="292"/>
        <end position="439"/>
    </location>
</feature>
<sequence length="611" mass="69577">MEHWEDFLTNASTADMWTANGYIKNPVGDAGKPRIPSLKANKTDKSAKVDTNAEKASLLATVFFPKKPERQASPTLSAQIKRVTMDPDLNWKAQETAAVSKAHKWVTLFKRLARTTGGLNGTLMRQLYRSVGLPKLTYAADLWYEPPHIKPNNKKRSGSVRVLGQLQRIQRMAAIAITGALKSTAGDVLDIHANLIPIEIYMESLRRRAYIRICTLPTNHILNRTVQIAYMNKDIIKMQLSPIQQMVSAYRDIDPDRVEKIGHSKRPVYFKPVYLTETAPTRQASITAEKEDKARFKIYTDGSGINGQVGAAATLYEGNQQEPTAIRHYHLGPTTKYTTYDAEWIGLLLAVWLITTVLEQGRIGISNISVYVDNQSVIKTLDNTRPGPAQHITDAFQTIAESTRTKGPRIKKFDIKWISAHSEVARNERVDEEAKAAAAGSTSPEDNLPEKLQQPLPYSKSALVQAAKAEAKQKWKEKWQKSDRRPRLEEIDEEFPCKTYMRVCRLLPRHQASRLIQLRTGHIPLNDYLHKRKLAQTNKCKKCRSGQRETLQHFLFECPAYRKQRVIMDRAHKDARHNLKSILKDVRYTTAVLQYIDQTGRLPKKYHQPER</sequence>